<sequence length="151" mass="16472">MDPSKTAYAGGQPQAYAAASAPTYHMQNPQAAYAAQQQQMYQPQYQQVQAGQPVAAYPAPPTQIIIQQVEAPAPGLLDLRSAQQQNRDNARFERNPDGKEDIDQYAWCLLSCCIWPIPICAYVWCCGGGTTGLERPCGARGCDPDRCEGMC</sequence>
<dbReference type="OrthoDB" id="198980at2759"/>
<dbReference type="Proteomes" id="UP001165065">
    <property type="component" value="Unassembled WGS sequence"/>
</dbReference>
<protein>
    <submittedName>
        <fullName evidence="1">Uncharacterized protein</fullName>
    </submittedName>
</protein>
<organism evidence="1 2">
    <name type="scientific">Triparma columacea</name>
    <dbReference type="NCBI Taxonomy" id="722753"/>
    <lineage>
        <taxon>Eukaryota</taxon>
        <taxon>Sar</taxon>
        <taxon>Stramenopiles</taxon>
        <taxon>Ochrophyta</taxon>
        <taxon>Bolidophyceae</taxon>
        <taxon>Parmales</taxon>
        <taxon>Triparmaceae</taxon>
        <taxon>Triparma</taxon>
    </lineage>
</organism>
<gene>
    <name evidence="1" type="ORF">TrCOL_g3401</name>
</gene>
<reference evidence="2" key="1">
    <citation type="journal article" date="2023" name="Commun. Biol.">
        <title>Genome analysis of Parmales, the sister group of diatoms, reveals the evolutionary specialization of diatoms from phago-mixotrophs to photoautotrophs.</title>
        <authorList>
            <person name="Ban H."/>
            <person name="Sato S."/>
            <person name="Yoshikawa S."/>
            <person name="Yamada K."/>
            <person name="Nakamura Y."/>
            <person name="Ichinomiya M."/>
            <person name="Sato N."/>
            <person name="Blanc-Mathieu R."/>
            <person name="Endo H."/>
            <person name="Kuwata A."/>
            <person name="Ogata H."/>
        </authorList>
    </citation>
    <scope>NUCLEOTIDE SEQUENCE [LARGE SCALE GENOMIC DNA]</scope>
</reference>
<accession>A0A9W7GBK0</accession>
<comment type="caution">
    <text evidence="1">The sequence shown here is derived from an EMBL/GenBank/DDBJ whole genome shotgun (WGS) entry which is preliminary data.</text>
</comment>
<evidence type="ECO:0000313" key="2">
    <source>
        <dbReference type="Proteomes" id="UP001165065"/>
    </source>
</evidence>
<dbReference type="EMBL" id="BRYA01000097">
    <property type="protein sequence ID" value="GMI39076.1"/>
    <property type="molecule type" value="Genomic_DNA"/>
</dbReference>
<proteinExistence type="predicted"/>
<keyword evidence="2" id="KW-1185">Reference proteome</keyword>
<evidence type="ECO:0000313" key="1">
    <source>
        <dbReference type="EMBL" id="GMI39076.1"/>
    </source>
</evidence>
<dbReference type="AlphaFoldDB" id="A0A9W7GBK0"/>
<name>A0A9W7GBK0_9STRA</name>